<dbReference type="RefSeq" id="WP_203889179.1">
    <property type="nucleotide sequence ID" value="NZ_BOOH01000009.1"/>
</dbReference>
<evidence type="ECO:0000313" key="4">
    <source>
        <dbReference type="EMBL" id="GIH74442.1"/>
    </source>
</evidence>
<accession>A0A8J3RIF9</accession>
<dbReference type="Pfam" id="PF03795">
    <property type="entry name" value="YCII"/>
    <property type="match status" value="1"/>
</dbReference>
<evidence type="ECO:0000259" key="3">
    <source>
        <dbReference type="Pfam" id="PF03795"/>
    </source>
</evidence>
<feature type="region of interest" description="Disordered" evidence="2">
    <location>
        <begin position="1"/>
        <end position="23"/>
    </location>
</feature>
<evidence type="ECO:0000313" key="5">
    <source>
        <dbReference type="Proteomes" id="UP000616724"/>
    </source>
</evidence>
<name>A0A8J3RIF9_9ACTN</name>
<evidence type="ECO:0000256" key="1">
    <source>
        <dbReference type="ARBA" id="ARBA00007689"/>
    </source>
</evidence>
<dbReference type="Gene3D" id="3.30.70.1060">
    <property type="entry name" value="Dimeric alpha+beta barrel"/>
    <property type="match status" value="1"/>
</dbReference>
<reference evidence="4 5" key="1">
    <citation type="submission" date="2021-01" db="EMBL/GenBank/DDBJ databases">
        <title>Whole genome shotgun sequence of Planobispora longispora NBRC 13918.</title>
        <authorList>
            <person name="Komaki H."/>
            <person name="Tamura T."/>
        </authorList>
    </citation>
    <scope>NUCLEOTIDE SEQUENCE [LARGE SCALE GENOMIC DNA]</scope>
    <source>
        <strain evidence="4 5">NBRC 13918</strain>
    </source>
</reference>
<keyword evidence="5" id="KW-1185">Reference proteome</keyword>
<comment type="caution">
    <text evidence="4">The sequence shown here is derived from an EMBL/GenBank/DDBJ whole genome shotgun (WGS) entry which is preliminary data.</text>
</comment>
<dbReference type="AlphaFoldDB" id="A0A8J3RIF9"/>
<organism evidence="4 5">
    <name type="scientific">Planobispora longispora</name>
    <dbReference type="NCBI Taxonomy" id="28887"/>
    <lineage>
        <taxon>Bacteria</taxon>
        <taxon>Bacillati</taxon>
        <taxon>Actinomycetota</taxon>
        <taxon>Actinomycetes</taxon>
        <taxon>Streptosporangiales</taxon>
        <taxon>Streptosporangiaceae</taxon>
        <taxon>Planobispora</taxon>
    </lineage>
</organism>
<evidence type="ECO:0000256" key="2">
    <source>
        <dbReference type="SAM" id="MobiDB-lite"/>
    </source>
</evidence>
<dbReference type="SUPFAM" id="SSF54909">
    <property type="entry name" value="Dimeric alpha+beta barrel"/>
    <property type="match status" value="1"/>
</dbReference>
<sequence>MRFLMMTTDDSSSAGQNPPDEGMMAEMGRFIEEMSKAGVLLATGGLDPRPTRIESSGGKVTVTDGPYTEAKEVVVGFALIEVRTKEEAIELSKRFWQIVGDGKGVIHQVFGPEDLSGQ</sequence>
<comment type="similarity">
    <text evidence="1">Belongs to the YciI family.</text>
</comment>
<dbReference type="EMBL" id="BOOH01000009">
    <property type="protein sequence ID" value="GIH74442.1"/>
    <property type="molecule type" value="Genomic_DNA"/>
</dbReference>
<dbReference type="PANTHER" id="PTHR35174">
    <property type="entry name" value="BLL7171 PROTEIN-RELATED"/>
    <property type="match status" value="1"/>
</dbReference>
<gene>
    <name evidence="4" type="ORF">Plo01_08710</name>
</gene>
<protein>
    <submittedName>
        <fullName evidence="4">Transcriptional regulator</fullName>
    </submittedName>
</protein>
<dbReference type="InterPro" id="IPR005545">
    <property type="entry name" value="YCII"/>
</dbReference>
<dbReference type="InterPro" id="IPR011008">
    <property type="entry name" value="Dimeric_a/b-barrel"/>
</dbReference>
<dbReference type="Proteomes" id="UP000616724">
    <property type="component" value="Unassembled WGS sequence"/>
</dbReference>
<proteinExistence type="inferred from homology"/>
<feature type="domain" description="YCII-related" evidence="3">
    <location>
        <begin position="1"/>
        <end position="93"/>
    </location>
</feature>